<keyword evidence="1" id="KW-1133">Transmembrane helix</keyword>
<accession>X1A7R1</accession>
<organism evidence="2">
    <name type="scientific">marine sediment metagenome</name>
    <dbReference type="NCBI Taxonomy" id="412755"/>
    <lineage>
        <taxon>unclassified sequences</taxon>
        <taxon>metagenomes</taxon>
        <taxon>ecological metagenomes</taxon>
    </lineage>
</organism>
<evidence type="ECO:0000313" key="2">
    <source>
        <dbReference type="EMBL" id="GAG78240.1"/>
    </source>
</evidence>
<keyword evidence="1" id="KW-0472">Membrane</keyword>
<comment type="caution">
    <text evidence="2">The sequence shown here is derived from an EMBL/GenBank/DDBJ whole genome shotgun (WGS) entry which is preliminary data.</text>
</comment>
<feature type="transmembrane region" description="Helical" evidence="1">
    <location>
        <begin position="12"/>
        <end position="31"/>
    </location>
</feature>
<proteinExistence type="predicted"/>
<evidence type="ECO:0000256" key="1">
    <source>
        <dbReference type="SAM" id="Phobius"/>
    </source>
</evidence>
<name>X1A7R1_9ZZZZ</name>
<keyword evidence="1" id="KW-0812">Transmembrane</keyword>
<protein>
    <submittedName>
        <fullName evidence="2">Uncharacterized protein</fullName>
    </submittedName>
</protein>
<feature type="transmembrane region" description="Helical" evidence="1">
    <location>
        <begin position="43"/>
        <end position="62"/>
    </location>
</feature>
<feature type="transmembrane region" description="Helical" evidence="1">
    <location>
        <begin position="129"/>
        <end position="152"/>
    </location>
</feature>
<feature type="transmembrane region" description="Helical" evidence="1">
    <location>
        <begin position="102"/>
        <end position="123"/>
    </location>
</feature>
<feature type="non-terminal residue" evidence="2">
    <location>
        <position position="174"/>
    </location>
</feature>
<sequence length="174" mass="19870">MITIYDFVSKKLPAMDIFNAIAVFLLILYGATTVFGNIHQITTLAWIVCLLGTIQVFFMQLIPGGLKDIKNDYNAGASTVAVKLGVRITQSDLLRVPFSYKALSYLLQIVNISFVFLPFLIIFKDRTAMHYVIWALLGLVSFLMLFISYKFLNMKYFERGKMRKLLGSHFSINF</sequence>
<reference evidence="2" key="1">
    <citation type="journal article" date="2014" name="Front. Microbiol.">
        <title>High frequency of phylogenetically diverse reductive dehalogenase-homologous genes in deep subseafloor sedimentary metagenomes.</title>
        <authorList>
            <person name="Kawai M."/>
            <person name="Futagami T."/>
            <person name="Toyoda A."/>
            <person name="Takaki Y."/>
            <person name="Nishi S."/>
            <person name="Hori S."/>
            <person name="Arai W."/>
            <person name="Tsubouchi T."/>
            <person name="Morono Y."/>
            <person name="Uchiyama I."/>
            <person name="Ito T."/>
            <person name="Fujiyama A."/>
            <person name="Inagaki F."/>
            <person name="Takami H."/>
        </authorList>
    </citation>
    <scope>NUCLEOTIDE SEQUENCE</scope>
    <source>
        <strain evidence="2">Expedition CK06-06</strain>
    </source>
</reference>
<dbReference type="EMBL" id="BART01010895">
    <property type="protein sequence ID" value="GAG78240.1"/>
    <property type="molecule type" value="Genomic_DNA"/>
</dbReference>
<gene>
    <name evidence="2" type="ORF">S01H4_23474</name>
</gene>
<dbReference type="AlphaFoldDB" id="X1A7R1"/>